<reference evidence="1 2" key="1">
    <citation type="submission" date="2016-05" db="EMBL/GenBank/DDBJ databases">
        <title>Undiscovered low abundance phages are ubiquitous in bacterial genomes.</title>
        <authorList>
            <person name="Dong Z."/>
            <person name="Liu H."/>
            <person name="Zheng J."/>
            <person name="Peng D."/>
        </authorList>
    </citation>
    <scope>NUCLEOTIDE SEQUENCE [LARGE SCALE GENOMIC DNA]</scope>
</reference>
<evidence type="ECO:0000313" key="1">
    <source>
        <dbReference type="EMBL" id="ANT40089.1"/>
    </source>
</evidence>
<dbReference type="Proteomes" id="UP000226338">
    <property type="component" value="Segment"/>
</dbReference>
<protein>
    <submittedName>
        <fullName evidence="1">Uncharacterized protein</fullName>
    </submittedName>
</protein>
<sequence length="90" mass="10733">MAKRYGSLKDVLELPWSFLIDLYMTVTDKAIEYDMRWDAYINNPFRDKSFSDYLIETGYHDGSNQKKKESLPVEQVMANARELSKQFRRE</sequence>
<evidence type="ECO:0000313" key="2">
    <source>
        <dbReference type="Proteomes" id="UP000226338"/>
    </source>
</evidence>
<proteinExistence type="predicted"/>
<gene>
    <name evidence="1" type="ORF">BMBtpLA3_54</name>
</gene>
<organism evidence="1 2">
    <name type="scientific">Bacillus phage BMBtpLA3</name>
    <dbReference type="NCBI Taxonomy" id="1868824"/>
    <lineage>
        <taxon>Viruses</taxon>
        <taxon>Duplodnaviria</taxon>
        <taxon>Heunggongvirae</taxon>
        <taxon>Uroviricota</taxon>
        <taxon>Caudoviricetes</taxon>
        <taxon>Lwoffvirus</taxon>
        <taxon>Lwoffvirus TP21</taxon>
    </lineage>
</organism>
<accession>A0A1B1P7L3</accession>
<dbReference type="EMBL" id="KX190834">
    <property type="protein sequence ID" value="ANT40089.1"/>
    <property type="molecule type" value="Genomic_DNA"/>
</dbReference>
<name>A0A1B1P7L3_9CAUD</name>